<organism evidence="2 3">
    <name type="scientific">Shewanella marisflavi</name>
    <dbReference type="NCBI Taxonomy" id="260364"/>
    <lineage>
        <taxon>Bacteria</taxon>
        <taxon>Pseudomonadati</taxon>
        <taxon>Pseudomonadota</taxon>
        <taxon>Gammaproteobacteria</taxon>
        <taxon>Alteromonadales</taxon>
        <taxon>Shewanellaceae</taxon>
        <taxon>Shewanella</taxon>
    </lineage>
</organism>
<dbReference type="Pfam" id="PF13391">
    <property type="entry name" value="HNH_2"/>
    <property type="match status" value="1"/>
</dbReference>
<sequence length="159" mass="18236">MGNFYHDLNALMSLEESERERLIQARIGQGKFRQDVIKVWGGEICAVTLTPIKEMLVASHIKAWRSCETTNERLDGANGVLLCAHIDRLFDQHLITFKRVGNEYRLKLSDKLDRALLKQLGIVEGDALATGKLKTDDISRFERYLEHHQNIFDQLNIEG</sequence>
<gene>
    <name evidence="2" type="ORF">CFF01_12870</name>
</gene>
<dbReference type="InterPro" id="IPR003615">
    <property type="entry name" value="HNH_nuc"/>
</dbReference>
<dbReference type="Proteomes" id="UP000198233">
    <property type="component" value="Chromosome"/>
</dbReference>
<dbReference type="EMBL" id="CP022272">
    <property type="protein sequence ID" value="ASJ98669.1"/>
    <property type="molecule type" value="Genomic_DNA"/>
</dbReference>
<proteinExistence type="predicted"/>
<evidence type="ECO:0000313" key="2">
    <source>
        <dbReference type="EMBL" id="ASJ98669.1"/>
    </source>
</evidence>
<protein>
    <recommendedName>
        <fullName evidence="1">HNH nuclease domain-containing protein</fullName>
    </recommendedName>
</protein>
<dbReference type="AlphaFoldDB" id="A0AAC9U493"/>
<evidence type="ECO:0000313" key="3">
    <source>
        <dbReference type="Proteomes" id="UP000198233"/>
    </source>
</evidence>
<reference evidence="2 3" key="1">
    <citation type="submission" date="2017-06" db="EMBL/GenBank/DDBJ databases">
        <title>Complete genome sequence of Shewanella marisflavi EP1 associated with anaerobic 2,4-dinitrotoluene reduction and salt tolerance.</title>
        <authorList>
            <person name="Huang J."/>
        </authorList>
    </citation>
    <scope>NUCLEOTIDE SEQUENCE [LARGE SCALE GENOMIC DNA]</scope>
    <source>
        <strain evidence="2 3">EP1</strain>
    </source>
</reference>
<dbReference type="KEGG" id="smav:CFF01_12870"/>
<evidence type="ECO:0000259" key="1">
    <source>
        <dbReference type="Pfam" id="PF13391"/>
    </source>
</evidence>
<name>A0AAC9U493_9GAMM</name>
<feature type="domain" description="HNH nuclease" evidence="1">
    <location>
        <begin position="45"/>
        <end position="98"/>
    </location>
</feature>
<accession>A0AAC9U493</accession>